<accession>A0A383RE60</accession>
<keyword evidence="1" id="KW-0472">Membrane</keyword>
<dbReference type="RefSeq" id="WP_021259007.1">
    <property type="nucleotide sequence ID" value="NZ_JAMDLY010000005.1"/>
</dbReference>
<reference evidence="4" key="1">
    <citation type="submission" date="2018-08" db="EMBL/GenBank/DDBJ databases">
        <authorList>
            <person name="Ferrada E.E."/>
            <person name="Latorre B.A."/>
        </authorList>
    </citation>
    <scope>NUCLEOTIDE SEQUENCE</scope>
    <source>
        <strain evidence="4">Paenibacillus B-LR1</strain>
    </source>
</reference>
<organism evidence="4 5">
    <name type="scientific">Paenibacillus alvei</name>
    <name type="common">Bacillus alvei</name>
    <dbReference type="NCBI Taxonomy" id="44250"/>
    <lineage>
        <taxon>Bacteria</taxon>
        <taxon>Bacillati</taxon>
        <taxon>Bacillota</taxon>
        <taxon>Bacilli</taxon>
        <taxon>Bacillales</taxon>
        <taxon>Paenibacillaceae</taxon>
        <taxon>Paenibacillus</taxon>
    </lineage>
</organism>
<dbReference type="Pfam" id="PF26347">
    <property type="entry name" value="YtrI_sporulation"/>
    <property type="match status" value="1"/>
</dbReference>
<reference evidence="3 6" key="3">
    <citation type="submission" date="2022-05" db="EMBL/GenBank/DDBJ databases">
        <title>Genome Sequencing of Bee-Associated Microbes.</title>
        <authorList>
            <person name="Dunlap C."/>
        </authorList>
    </citation>
    <scope>NUCLEOTIDE SEQUENCE [LARGE SCALE GENOMIC DNA]</scope>
    <source>
        <strain evidence="3 6">NRRL NRS-750</strain>
    </source>
</reference>
<keyword evidence="1" id="KW-0812">Transmembrane</keyword>
<keyword evidence="1" id="KW-1133">Transmembrane helix</keyword>
<dbReference type="EMBL" id="LS992241">
    <property type="protein sequence ID" value="SYX85365.1"/>
    <property type="molecule type" value="Genomic_DNA"/>
</dbReference>
<dbReference type="AlphaFoldDB" id="A0A383RE60"/>
<evidence type="ECO:0000313" key="5">
    <source>
        <dbReference type="Proteomes" id="UP000304148"/>
    </source>
</evidence>
<dbReference type="EMBL" id="JAMDLY010000005">
    <property type="protein sequence ID" value="MCY9528178.1"/>
    <property type="molecule type" value="Genomic_DNA"/>
</dbReference>
<evidence type="ECO:0000313" key="3">
    <source>
        <dbReference type="EMBL" id="MCY9528178.1"/>
    </source>
</evidence>
<evidence type="ECO:0000313" key="4">
    <source>
        <dbReference type="EMBL" id="SYX85365.1"/>
    </source>
</evidence>
<sequence length="164" mass="19238">MRQRKTPLWLSNLALIIVGSVIGAGIYHAVYLRQFNEVMMINIDLRDRLAHYKAETEDLLRYKNRKTIIKSIDLHIYKQQNDTSIPQADEMELRRRLLKDLAVLKGRNVFKIDEYSKLVEGLLSRKIYPDVNDKDYTVQLRTMLVTEGVLHVWIDVHTYVPTSP</sequence>
<protein>
    <recommendedName>
        <fullName evidence="2">Sporulation membrane protein YtrI C-terminal domain-containing protein</fullName>
    </recommendedName>
</protein>
<evidence type="ECO:0000259" key="2">
    <source>
        <dbReference type="Pfam" id="PF26347"/>
    </source>
</evidence>
<dbReference type="Proteomes" id="UP000304148">
    <property type="component" value="Chromosome"/>
</dbReference>
<gene>
    <name evidence="3" type="ORF">M5X04_02350</name>
    <name evidence="4" type="ORF">PBLR_13787</name>
</gene>
<dbReference type="InterPro" id="IPR058620">
    <property type="entry name" value="YtrI_C"/>
</dbReference>
<proteinExistence type="predicted"/>
<name>A0A383RE60_PAEAL</name>
<keyword evidence="6" id="KW-1185">Reference proteome</keyword>
<feature type="transmembrane region" description="Helical" evidence="1">
    <location>
        <begin position="12"/>
        <end position="32"/>
    </location>
</feature>
<reference evidence="5" key="2">
    <citation type="submission" date="2018-08" db="EMBL/GenBank/DDBJ databases">
        <authorList>
            <person name="Chevrot R."/>
        </authorList>
    </citation>
    <scope>NUCLEOTIDE SEQUENCE [LARGE SCALE GENOMIC DNA]</scope>
</reference>
<feature type="domain" description="Sporulation membrane protein YtrI C-terminal" evidence="2">
    <location>
        <begin position="71"/>
        <end position="157"/>
    </location>
</feature>
<dbReference type="Proteomes" id="UP001527090">
    <property type="component" value="Unassembled WGS sequence"/>
</dbReference>
<evidence type="ECO:0000256" key="1">
    <source>
        <dbReference type="SAM" id="Phobius"/>
    </source>
</evidence>
<evidence type="ECO:0000313" key="6">
    <source>
        <dbReference type="Proteomes" id="UP001527090"/>
    </source>
</evidence>